<dbReference type="NCBIfam" id="TIGR00229">
    <property type="entry name" value="sensory_box"/>
    <property type="match status" value="1"/>
</dbReference>
<evidence type="ECO:0000256" key="3">
    <source>
        <dbReference type="ARBA" id="ARBA00022991"/>
    </source>
</evidence>
<evidence type="ECO:0000259" key="6">
    <source>
        <dbReference type="PROSITE" id="PS50113"/>
    </source>
</evidence>
<dbReference type="Pfam" id="PF13426">
    <property type="entry name" value="PAS_9"/>
    <property type="match status" value="1"/>
</dbReference>
<dbReference type="RefSeq" id="WP_282588517.1">
    <property type="nucleotide sequence ID" value="NZ_JAMOIM010000041.1"/>
</dbReference>
<evidence type="ECO:0000256" key="2">
    <source>
        <dbReference type="ARBA" id="ARBA00022643"/>
    </source>
</evidence>
<sequence length="233" mass="25859">MSEPGKLFGIQKAAEADIDDFRQDLGPFVVAAETTRMPMVFTNAKVAGKPIVFVNQAFLTLTGFEEDEVLGRSFLSLIEHDSDPEALAEIQTAFEGGRDLQTQIRCCKKGGSVLWVLIFINPVRDKNGDLLQHFASFLNIDRDRELEDHLRLVLEESHYRAQQSLKALTALAIGALRGAVAQNVVDEFERSARMIISEIAKNRPDTDGSQTRNAQTSAEISHAPRGYVSREDV</sequence>
<comment type="caution">
    <text evidence="7">The sequence shown here is derived from an EMBL/GenBank/DDBJ whole genome shotgun (WGS) entry which is preliminary data.</text>
</comment>
<dbReference type="PANTHER" id="PTHR47429:SF2">
    <property type="entry name" value="PROTEIN TWIN LOV 1"/>
    <property type="match status" value="1"/>
</dbReference>
<feature type="region of interest" description="Disordered" evidence="4">
    <location>
        <begin position="200"/>
        <end position="233"/>
    </location>
</feature>
<protein>
    <submittedName>
        <fullName evidence="7">PAS domain-containing protein</fullName>
    </submittedName>
</protein>
<dbReference type="Proteomes" id="UP001165667">
    <property type="component" value="Unassembled WGS sequence"/>
</dbReference>
<dbReference type="SMART" id="SM00091">
    <property type="entry name" value="PAS"/>
    <property type="match status" value="1"/>
</dbReference>
<name>A0AA41Z352_9HYPH</name>
<gene>
    <name evidence="7" type="ORF">M8523_29865</name>
</gene>
<organism evidence="7 8">
    <name type="scientific">Lichenifustis flavocetrariae</name>
    <dbReference type="NCBI Taxonomy" id="2949735"/>
    <lineage>
        <taxon>Bacteria</taxon>
        <taxon>Pseudomonadati</taxon>
        <taxon>Pseudomonadota</taxon>
        <taxon>Alphaproteobacteria</taxon>
        <taxon>Hyphomicrobiales</taxon>
        <taxon>Lichenihabitantaceae</taxon>
        <taxon>Lichenifustis</taxon>
    </lineage>
</organism>
<dbReference type="InterPro" id="IPR000014">
    <property type="entry name" value="PAS"/>
</dbReference>
<feature type="domain" description="PAC" evidence="6">
    <location>
        <begin position="98"/>
        <end position="152"/>
    </location>
</feature>
<proteinExistence type="predicted"/>
<feature type="domain" description="PAS" evidence="5">
    <location>
        <begin position="51"/>
        <end position="97"/>
    </location>
</feature>
<feature type="compositionally biased region" description="Polar residues" evidence="4">
    <location>
        <begin position="207"/>
        <end position="219"/>
    </location>
</feature>
<dbReference type="AlphaFoldDB" id="A0AA41Z352"/>
<accession>A0AA41Z352</accession>
<dbReference type="PANTHER" id="PTHR47429">
    <property type="entry name" value="PROTEIN TWIN LOV 1"/>
    <property type="match status" value="1"/>
</dbReference>
<dbReference type="EMBL" id="JAMOIM010000041">
    <property type="protein sequence ID" value="MCW6512142.1"/>
    <property type="molecule type" value="Genomic_DNA"/>
</dbReference>
<evidence type="ECO:0000259" key="5">
    <source>
        <dbReference type="PROSITE" id="PS50112"/>
    </source>
</evidence>
<dbReference type="CDD" id="cd00130">
    <property type="entry name" value="PAS"/>
    <property type="match status" value="1"/>
</dbReference>
<keyword evidence="3" id="KW-0157">Chromophore</keyword>
<dbReference type="PROSITE" id="PS50112">
    <property type="entry name" value="PAS"/>
    <property type="match status" value="1"/>
</dbReference>
<keyword evidence="8" id="KW-1185">Reference proteome</keyword>
<evidence type="ECO:0000313" key="7">
    <source>
        <dbReference type="EMBL" id="MCW6512142.1"/>
    </source>
</evidence>
<keyword evidence="1" id="KW-0285">Flavoprotein</keyword>
<dbReference type="InterPro" id="IPR000700">
    <property type="entry name" value="PAS-assoc_C"/>
</dbReference>
<evidence type="ECO:0000313" key="8">
    <source>
        <dbReference type="Proteomes" id="UP001165667"/>
    </source>
</evidence>
<keyword evidence="2" id="KW-0288">FMN</keyword>
<dbReference type="Gene3D" id="3.30.450.20">
    <property type="entry name" value="PAS domain"/>
    <property type="match status" value="1"/>
</dbReference>
<dbReference type="PROSITE" id="PS50113">
    <property type="entry name" value="PAC"/>
    <property type="match status" value="1"/>
</dbReference>
<evidence type="ECO:0000256" key="4">
    <source>
        <dbReference type="SAM" id="MobiDB-lite"/>
    </source>
</evidence>
<evidence type="ECO:0000256" key="1">
    <source>
        <dbReference type="ARBA" id="ARBA00022630"/>
    </source>
</evidence>
<dbReference type="InterPro" id="IPR035965">
    <property type="entry name" value="PAS-like_dom_sf"/>
</dbReference>
<reference evidence="7" key="1">
    <citation type="submission" date="2022-05" db="EMBL/GenBank/DDBJ databases">
        <authorList>
            <person name="Pankratov T."/>
        </authorList>
    </citation>
    <scope>NUCLEOTIDE SEQUENCE</scope>
    <source>
        <strain evidence="7">BP6-180914</strain>
    </source>
</reference>
<dbReference type="SUPFAM" id="SSF55785">
    <property type="entry name" value="PYP-like sensor domain (PAS domain)"/>
    <property type="match status" value="1"/>
</dbReference>